<evidence type="ECO:0000313" key="3">
    <source>
        <dbReference type="Proteomes" id="UP000190961"/>
    </source>
</evidence>
<name>A0A1T5M6F6_9BACT</name>
<keyword evidence="1" id="KW-0812">Transmembrane</keyword>
<keyword evidence="1" id="KW-0472">Membrane</keyword>
<gene>
    <name evidence="2" type="ORF">SAMN05660236_4555</name>
</gene>
<feature type="transmembrane region" description="Helical" evidence="1">
    <location>
        <begin position="43"/>
        <end position="62"/>
    </location>
</feature>
<dbReference type="EMBL" id="FUZU01000003">
    <property type="protein sequence ID" value="SKC83811.1"/>
    <property type="molecule type" value="Genomic_DNA"/>
</dbReference>
<reference evidence="2 3" key="1">
    <citation type="submission" date="2017-02" db="EMBL/GenBank/DDBJ databases">
        <authorList>
            <person name="Peterson S.W."/>
        </authorList>
    </citation>
    <scope>NUCLEOTIDE SEQUENCE [LARGE SCALE GENOMIC DNA]</scope>
    <source>
        <strain evidence="2 3">DSM 25262</strain>
    </source>
</reference>
<dbReference type="RefSeq" id="WP_143785884.1">
    <property type="nucleotide sequence ID" value="NZ_FUZU01000003.1"/>
</dbReference>
<dbReference type="Proteomes" id="UP000190961">
    <property type="component" value="Unassembled WGS sequence"/>
</dbReference>
<feature type="transmembrane region" description="Helical" evidence="1">
    <location>
        <begin position="74"/>
        <end position="93"/>
    </location>
</feature>
<organism evidence="2 3">
    <name type="scientific">Ohtaekwangia koreensis</name>
    <dbReference type="NCBI Taxonomy" id="688867"/>
    <lineage>
        <taxon>Bacteria</taxon>
        <taxon>Pseudomonadati</taxon>
        <taxon>Bacteroidota</taxon>
        <taxon>Cytophagia</taxon>
        <taxon>Cytophagales</taxon>
        <taxon>Fulvivirgaceae</taxon>
        <taxon>Ohtaekwangia</taxon>
    </lineage>
</organism>
<keyword evidence="1" id="KW-1133">Transmembrane helix</keyword>
<proteinExistence type="predicted"/>
<evidence type="ECO:0000256" key="1">
    <source>
        <dbReference type="SAM" id="Phobius"/>
    </source>
</evidence>
<dbReference type="OrthoDB" id="5741192at2"/>
<protein>
    <submittedName>
        <fullName evidence="2">Uncharacterized protein</fullName>
    </submittedName>
</protein>
<evidence type="ECO:0000313" key="2">
    <source>
        <dbReference type="EMBL" id="SKC83811.1"/>
    </source>
</evidence>
<feature type="transmembrane region" description="Helical" evidence="1">
    <location>
        <begin position="14"/>
        <end position="37"/>
    </location>
</feature>
<dbReference type="AlphaFoldDB" id="A0A1T5M6F6"/>
<keyword evidence="3" id="KW-1185">Reference proteome</keyword>
<accession>A0A1T5M6F6</accession>
<sequence length="103" mass="11268">MNNKSEATMNNNSIVLNLISWLFGIAVIAIGLVNVFWGNDLGFGIFLLLLSLVYFPPLSAMLKEKTNLSIPGIVKFLLGVFILWAALGVGELFGKIDLMMSSF</sequence>